<dbReference type="InterPro" id="IPR012337">
    <property type="entry name" value="RNaseH-like_sf"/>
</dbReference>
<dbReference type="Gene3D" id="3.30.420.10">
    <property type="entry name" value="Ribonuclease H-like superfamily/Ribonuclease H"/>
    <property type="match status" value="1"/>
</dbReference>
<dbReference type="EMBL" id="FOYM01000069">
    <property type="protein sequence ID" value="SFR18788.1"/>
    <property type="molecule type" value="Genomic_DNA"/>
</dbReference>
<evidence type="ECO:0000313" key="2">
    <source>
        <dbReference type="EMBL" id="SFR18788.1"/>
    </source>
</evidence>
<proteinExistence type="predicted"/>
<keyword evidence="3" id="KW-1185">Reference proteome</keyword>
<dbReference type="PROSITE" id="PS50994">
    <property type="entry name" value="INTEGRASE"/>
    <property type="match status" value="1"/>
</dbReference>
<name>A0A1I6EMQ2_9FIRM</name>
<dbReference type="GO" id="GO:0015074">
    <property type="term" value="P:DNA integration"/>
    <property type="evidence" value="ECO:0007669"/>
    <property type="project" value="InterPro"/>
</dbReference>
<dbReference type="Proteomes" id="UP000199584">
    <property type="component" value="Unassembled WGS sequence"/>
</dbReference>
<dbReference type="GO" id="GO:0003676">
    <property type="term" value="F:nucleic acid binding"/>
    <property type="evidence" value="ECO:0007669"/>
    <property type="project" value="InterPro"/>
</dbReference>
<evidence type="ECO:0000259" key="1">
    <source>
        <dbReference type="PROSITE" id="PS50994"/>
    </source>
</evidence>
<dbReference type="RefSeq" id="WP_092488020.1">
    <property type="nucleotide sequence ID" value="NZ_FOYM01000069.1"/>
</dbReference>
<sequence length="217" mass="24949">MPKERSDRNTFRKLTEEQKKALLRWRYDNAYRTVSQLREELLTHASTANPVPSESTIARFLRSVNLDRKTLLAKNNHQNKVRLAYEAPYPQYLCLADTKGPNLYVKDPDNPDRVRLAKLILFLDDHSRHVVAASYHFEENEITVMMLFRQAISIYGIPNSLYVDRGSPYMGKSLKRAATILGCHIIHTQPKDCAAKGKVEPHGERMMLMTPLLLPTT</sequence>
<accession>A0A1I6EMQ2</accession>
<dbReference type="SUPFAM" id="SSF53098">
    <property type="entry name" value="Ribonuclease H-like"/>
    <property type="match status" value="1"/>
</dbReference>
<feature type="domain" description="Integrase catalytic" evidence="1">
    <location>
        <begin position="86"/>
        <end position="217"/>
    </location>
</feature>
<dbReference type="InterPro" id="IPR001584">
    <property type="entry name" value="Integrase_cat-core"/>
</dbReference>
<dbReference type="Pfam" id="PF00665">
    <property type="entry name" value="rve"/>
    <property type="match status" value="1"/>
</dbReference>
<gene>
    <name evidence="2" type="ORF">SAMN05660706_1692</name>
</gene>
<protein>
    <submittedName>
        <fullName evidence="2">Integrase core domain-containing protein</fullName>
    </submittedName>
</protein>
<organism evidence="2 3">
    <name type="scientific">Desulfoscipio geothermicus DSM 3669</name>
    <dbReference type="NCBI Taxonomy" id="1121426"/>
    <lineage>
        <taxon>Bacteria</taxon>
        <taxon>Bacillati</taxon>
        <taxon>Bacillota</taxon>
        <taxon>Clostridia</taxon>
        <taxon>Eubacteriales</taxon>
        <taxon>Desulfallaceae</taxon>
        <taxon>Desulfoscipio</taxon>
    </lineage>
</organism>
<dbReference type="InterPro" id="IPR036397">
    <property type="entry name" value="RNaseH_sf"/>
</dbReference>
<dbReference type="STRING" id="39060.SAMN05660706_1692"/>
<dbReference type="AlphaFoldDB" id="A0A1I6EMQ2"/>
<evidence type="ECO:0000313" key="3">
    <source>
        <dbReference type="Proteomes" id="UP000199584"/>
    </source>
</evidence>
<reference evidence="3" key="1">
    <citation type="submission" date="2016-10" db="EMBL/GenBank/DDBJ databases">
        <authorList>
            <person name="Varghese N."/>
            <person name="Submissions S."/>
        </authorList>
    </citation>
    <scope>NUCLEOTIDE SEQUENCE [LARGE SCALE GENOMIC DNA]</scope>
    <source>
        <strain evidence="3">DSM 3669</strain>
    </source>
</reference>
<dbReference type="OrthoDB" id="9794201at2"/>